<dbReference type="PROSITE" id="PS51732">
    <property type="entry name" value="ASN_GLN_ASE_3"/>
    <property type="match status" value="1"/>
</dbReference>
<comment type="similarity">
    <text evidence="1 7">Belongs to the asparaginase 1 family.</text>
</comment>
<reference evidence="11 12" key="1">
    <citation type="submission" date="2017-03" db="EMBL/GenBank/DDBJ databases">
        <authorList>
            <person name="Afonso C.L."/>
            <person name="Miller P.J."/>
            <person name="Scott M.A."/>
            <person name="Spackman E."/>
            <person name="Goraichik I."/>
            <person name="Dimitrov K.M."/>
            <person name="Suarez D.L."/>
            <person name="Swayne D.E."/>
        </authorList>
    </citation>
    <scope>NUCLEOTIDE SEQUENCE [LARGE SCALE GENOMIC DNA]</scope>
    <source>
        <strain evidence="11">SB41UT1</strain>
    </source>
</reference>
<dbReference type="Gene3D" id="3.40.50.1170">
    <property type="entry name" value="L-asparaginase, N-terminal domain"/>
    <property type="match status" value="1"/>
</dbReference>
<dbReference type="SUPFAM" id="SSF53774">
    <property type="entry name" value="Glutaminase/Asparaginase"/>
    <property type="match status" value="1"/>
</dbReference>
<dbReference type="PIRSF" id="PIRSF001220">
    <property type="entry name" value="L-ASNase_gatD"/>
    <property type="match status" value="1"/>
</dbReference>
<dbReference type="InterPro" id="IPR027473">
    <property type="entry name" value="L-asparaginase_C"/>
</dbReference>
<evidence type="ECO:0000256" key="7">
    <source>
        <dbReference type="RuleBase" id="RU004456"/>
    </source>
</evidence>
<evidence type="ECO:0000256" key="4">
    <source>
        <dbReference type="PIRSR" id="PIRSR001220-2"/>
    </source>
</evidence>
<dbReference type="CDD" id="cd08964">
    <property type="entry name" value="L-asparaginase_II"/>
    <property type="match status" value="1"/>
</dbReference>
<dbReference type="Gene3D" id="3.40.50.40">
    <property type="match status" value="1"/>
</dbReference>
<evidence type="ECO:0000256" key="3">
    <source>
        <dbReference type="PIRSR" id="PIRSR001220-1"/>
    </source>
</evidence>
<organism evidence="11 12">
    <name type="scientific">Parendozoicomonas haliclonae</name>
    <dbReference type="NCBI Taxonomy" id="1960125"/>
    <lineage>
        <taxon>Bacteria</taxon>
        <taxon>Pseudomonadati</taxon>
        <taxon>Pseudomonadota</taxon>
        <taxon>Gammaproteobacteria</taxon>
        <taxon>Oceanospirillales</taxon>
        <taxon>Endozoicomonadaceae</taxon>
        <taxon>Parendozoicomonas</taxon>
    </lineage>
</organism>
<keyword evidence="2 11" id="KW-0378">Hydrolase</keyword>
<evidence type="ECO:0000313" key="12">
    <source>
        <dbReference type="Proteomes" id="UP000196573"/>
    </source>
</evidence>
<dbReference type="InterPro" id="IPR004550">
    <property type="entry name" value="AsnASE_II"/>
</dbReference>
<proteinExistence type="inferred from homology"/>
<name>A0A1X7APW5_9GAMM</name>
<dbReference type="NCBIfam" id="TIGR00520">
    <property type="entry name" value="asnASE_II"/>
    <property type="match status" value="1"/>
</dbReference>
<dbReference type="EMBL" id="FWPT01000011">
    <property type="protein sequence ID" value="SMA50183.1"/>
    <property type="molecule type" value="Genomic_DNA"/>
</dbReference>
<keyword evidence="12" id="KW-1185">Reference proteome</keyword>
<dbReference type="PANTHER" id="PTHR11707">
    <property type="entry name" value="L-ASPARAGINASE"/>
    <property type="match status" value="1"/>
</dbReference>
<dbReference type="InterPro" id="IPR027474">
    <property type="entry name" value="L-asparaginase_N"/>
</dbReference>
<dbReference type="InterPro" id="IPR040919">
    <property type="entry name" value="Asparaginase_C"/>
</dbReference>
<evidence type="ECO:0000256" key="2">
    <source>
        <dbReference type="ARBA" id="ARBA00022801"/>
    </source>
</evidence>
<feature type="domain" description="Asparaginase/glutaminase C-terminal" evidence="10">
    <location>
        <begin position="240"/>
        <end position="345"/>
    </location>
</feature>
<keyword evidence="8" id="KW-0732">Signal</keyword>
<dbReference type="Proteomes" id="UP000196573">
    <property type="component" value="Unassembled WGS sequence"/>
</dbReference>
<accession>A0A1X7APW5</accession>
<dbReference type="Pfam" id="PF00710">
    <property type="entry name" value="Asparaginase"/>
    <property type="match status" value="1"/>
</dbReference>
<dbReference type="PROSITE" id="PS00144">
    <property type="entry name" value="ASN_GLN_ASE_1"/>
    <property type="match status" value="1"/>
</dbReference>
<dbReference type="PROSITE" id="PS00917">
    <property type="entry name" value="ASN_GLN_ASE_2"/>
    <property type="match status" value="1"/>
</dbReference>
<dbReference type="PRINTS" id="PR00139">
    <property type="entry name" value="ASNGLNASE"/>
</dbReference>
<feature type="binding site" evidence="4">
    <location>
        <begin position="115"/>
        <end position="116"/>
    </location>
    <ligand>
        <name>substrate</name>
    </ligand>
</feature>
<feature type="binding site" evidence="4">
    <location>
        <position position="82"/>
    </location>
    <ligand>
        <name>substrate</name>
    </ligand>
</feature>
<evidence type="ECO:0000256" key="6">
    <source>
        <dbReference type="PROSITE-ProRule" id="PRU10100"/>
    </source>
</evidence>
<evidence type="ECO:0000256" key="1">
    <source>
        <dbReference type="ARBA" id="ARBA00010518"/>
    </source>
</evidence>
<dbReference type="PANTHER" id="PTHR11707:SF28">
    <property type="entry name" value="60 KDA LYSOPHOSPHOLIPASE"/>
    <property type="match status" value="1"/>
</dbReference>
<evidence type="ECO:0000313" key="11">
    <source>
        <dbReference type="EMBL" id="SMA50183.1"/>
    </source>
</evidence>
<dbReference type="InterPro" id="IPR027475">
    <property type="entry name" value="Asparaginase/glutaminase_AS2"/>
</dbReference>
<dbReference type="InterPro" id="IPR037152">
    <property type="entry name" value="L-asparaginase_N_sf"/>
</dbReference>
<dbReference type="SMART" id="SM00870">
    <property type="entry name" value="Asparaginase"/>
    <property type="match status" value="1"/>
</dbReference>
<feature type="chain" id="PRO_5012146158" evidence="8">
    <location>
        <begin position="23"/>
        <end position="348"/>
    </location>
</feature>
<feature type="active site" evidence="6">
    <location>
        <position position="115"/>
    </location>
</feature>
<evidence type="ECO:0000259" key="9">
    <source>
        <dbReference type="Pfam" id="PF00710"/>
    </source>
</evidence>
<dbReference type="InterPro" id="IPR020827">
    <property type="entry name" value="Asparaginase/glutaminase_AS1"/>
</dbReference>
<feature type="active site" evidence="5">
    <location>
        <position position="36"/>
    </location>
</feature>
<evidence type="ECO:0000256" key="8">
    <source>
        <dbReference type="SAM" id="SignalP"/>
    </source>
</evidence>
<dbReference type="InterPro" id="IPR036152">
    <property type="entry name" value="Asp/glu_Ase-like_sf"/>
</dbReference>
<protein>
    <submittedName>
        <fullName evidence="11">L-asparaginase</fullName>
        <ecNumber evidence="11">3.5.1.1</ecNumber>
    </submittedName>
</protein>
<dbReference type="PIRSF" id="PIRSF500176">
    <property type="entry name" value="L_ASNase"/>
    <property type="match status" value="1"/>
</dbReference>
<feature type="active site" description="O-isoaspartyl threonine intermediate" evidence="3">
    <location>
        <position position="36"/>
    </location>
</feature>
<dbReference type="EC" id="3.5.1.1" evidence="11"/>
<dbReference type="RefSeq" id="WP_207626718.1">
    <property type="nucleotide sequence ID" value="NZ_CBCSCN010000013.1"/>
</dbReference>
<gene>
    <name evidence="11" type="primary">ansB_2</name>
    <name evidence="11" type="ORF">EHSB41UT_03976</name>
</gene>
<dbReference type="InterPro" id="IPR006034">
    <property type="entry name" value="Asparaginase/glutaminase-like"/>
</dbReference>
<dbReference type="Pfam" id="PF17763">
    <property type="entry name" value="Asparaginase_C"/>
    <property type="match status" value="1"/>
</dbReference>
<evidence type="ECO:0000259" key="10">
    <source>
        <dbReference type="Pfam" id="PF17763"/>
    </source>
</evidence>
<dbReference type="AlphaFoldDB" id="A0A1X7APW5"/>
<evidence type="ECO:0000256" key="5">
    <source>
        <dbReference type="PROSITE-ProRule" id="PRU10099"/>
    </source>
</evidence>
<feature type="domain" description="L-asparaginase N-terminal" evidence="9">
    <location>
        <begin position="27"/>
        <end position="218"/>
    </location>
</feature>
<dbReference type="GO" id="GO:0006528">
    <property type="term" value="P:asparagine metabolic process"/>
    <property type="evidence" value="ECO:0007669"/>
    <property type="project" value="InterPro"/>
</dbReference>
<sequence>MKMTKLASAIVGLALLSGNVLADDLPNVSILATGGTIAGSASSATNAEYTAGKVMIDTLVNAVPQLKDIADVKGEQIASTASGNLTEQDWFKLANRINELLAQDDTDGIVITHGTDTIEETAYFLNLVVKSDKPVVLVGAMRPSTAISADGPLNLYNAVSLAGSESAKGKGVMVVLNDTIHGARGVTKTNTASVNTFESKNGGPLGYMSYGKPSWVRQSPYKHTYQTEFDISDIKALPTVDIMYLYIETPAEAVDYYVKERKVDGMVFAGSGNGSLTTPLQATMEQYSKQLPFIRASRTGSGNTPDVSYYPEFPGSQGLSAQQARILLKLALTETQDPKEVAEFFHKY</sequence>
<dbReference type="FunFam" id="3.40.50.1170:FF:000001">
    <property type="entry name" value="L-asparaginase 2"/>
    <property type="match status" value="1"/>
</dbReference>
<dbReference type="GO" id="GO:0004067">
    <property type="term" value="F:asparaginase activity"/>
    <property type="evidence" value="ECO:0007669"/>
    <property type="project" value="UniProtKB-UniRule"/>
</dbReference>
<feature type="signal peptide" evidence="8">
    <location>
        <begin position="1"/>
        <end position="22"/>
    </location>
</feature>